<evidence type="ECO:0000313" key="2">
    <source>
        <dbReference type="EMBL" id="BCX49543.1"/>
    </source>
</evidence>
<proteinExistence type="predicted"/>
<feature type="signal peptide" evidence="1">
    <location>
        <begin position="1"/>
        <end position="17"/>
    </location>
</feature>
<evidence type="ECO:0000256" key="1">
    <source>
        <dbReference type="SAM" id="SignalP"/>
    </source>
</evidence>
<organism evidence="2 3">
    <name type="scientific">Haloferula helveola</name>
    <dbReference type="NCBI Taxonomy" id="490095"/>
    <lineage>
        <taxon>Bacteria</taxon>
        <taxon>Pseudomonadati</taxon>
        <taxon>Verrucomicrobiota</taxon>
        <taxon>Verrucomicrobiia</taxon>
        <taxon>Verrucomicrobiales</taxon>
        <taxon>Verrucomicrobiaceae</taxon>
        <taxon>Haloferula</taxon>
    </lineage>
</organism>
<dbReference type="PANTHER" id="PTHR37946">
    <property type="entry name" value="SLL1969 PROTEIN"/>
    <property type="match status" value="1"/>
</dbReference>
<name>A0ABM7RJ39_9BACT</name>
<dbReference type="SUPFAM" id="SSF53474">
    <property type="entry name" value="alpha/beta-Hydrolases"/>
    <property type="match status" value="1"/>
</dbReference>
<dbReference type="RefSeq" id="WP_338686192.1">
    <property type="nucleotide sequence ID" value="NZ_AP024702.1"/>
</dbReference>
<protein>
    <submittedName>
        <fullName evidence="2">Triacylglycerol esterase/lipase EstA</fullName>
    </submittedName>
</protein>
<gene>
    <name evidence="2" type="ORF">HAHE_34510</name>
</gene>
<dbReference type="PANTHER" id="PTHR37946:SF1">
    <property type="entry name" value="SLL1969 PROTEIN"/>
    <property type="match status" value="1"/>
</dbReference>
<accession>A0ABM7RJ39</accession>
<keyword evidence="1" id="KW-0732">Signal</keyword>
<reference evidence="2 3" key="1">
    <citation type="submission" date="2021-06" db="EMBL/GenBank/DDBJ databases">
        <title>Complete genome of Haloferula helveola possessing various polysaccharide degrading enzymes.</title>
        <authorList>
            <person name="Takami H."/>
            <person name="Huang C."/>
            <person name="Hamasaki K."/>
        </authorList>
    </citation>
    <scope>NUCLEOTIDE SEQUENCE [LARGE SCALE GENOMIC DNA]</scope>
    <source>
        <strain evidence="2 3">CN-1</strain>
    </source>
</reference>
<feature type="chain" id="PRO_5046451486" evidence="1">
    <location>
        <begin position="18"/>
        <end position="218"/>
    </location>
</feature>
<dbReference type="EMBL" id="AP024702">
    <property type="protein sequence ID" value="BCX49543.1"/>
    <property type="molecule type" value="Genomic_DNA"/>
</dbReference>
<evidence type="ECO:0000313" key="3">
    <source>
        <dbReference type="Proteomes" id="UP001374893"/>
    </source>
</evidence>
<dbReference type="Gene3D" id="3.40.50.1820">
    <property type="entry name" value="alpha/beta hydrolase"/>
    <property type="match status" value="1"/>
</dbReference>
<dbReference type="Proteomes" id="UP001374893">
    <property type="component" value="Chromosome"/>
</dbReference>
<dbReference type="InterPro" id="IPR029058">
    <property type="entry name" value="AB_hydrolase_fold"/>
</dbReference>
<sequence length="218" mass="24052">MFRSLFALLAGITTVSAAEPAPRMTRAVLVHGIWQGEGRCFGFLRHDLESRGVECLVPSLKPADGRDGLEPMAKQLDTEIRKAFGPDESFVLIAFSMGGLVSRHYLQDLGGAGRCESFITISTPHHGTEMAKFHYGRGAAEMRPGSVFLRDLQLGQSRLGDIPLVSYRTPMDAVIVPSESSVWDRAENVEIPCPLHPLMTASLKLRKDVLRRFSYPGR</sequence>
<dbReference type="Pfam" id="PF02089">
    <property type="entry name" value="Palm_thioest"/>
    <property type="match status" value="1"/>
</dbReference>
<keyword evidence="3" id="KW-1185">Reference proteome</keyword>